<dbReference type="Pfam" id="PF10239">
    <property type="entry name" value="DUF2465"/>
    <property type="match status" value="1"/>
</dbReference>
<dbReference type="PANTHER" id="PTHR31353:SF1">
    <property type="entry name" value="PROTEIN FAM98B"/>
    <property type="match status" value="1"/>
</dbReference>
<evidence type="ECO:0008006" key="5">
    <source>
        <dbReference type="Google" id="ProtNLM"/>
    </source>
</evidence>
<comment type="similarity">
    <text evidence="1">Belongs to the FAM98 family.</text>
</comment>
<dbReference type="EMBL" id="JBJJXI010000134">
    <property type="protein sequence ID" value="KAL3388252.1"/>
    <property type="molecule type" value="Genomic_DNA"/>
</dbReference>
<name>A0ABD2W562_9HYME</name>
<organism evidence="3 4">
    <name type="scientific">Trichogramma kaykai</name>
    <dbReference type="NCBI Taxonomy" id="54128"/>
    <lineage>
        <taxon>Eukaryota</taxon>
        <taxon>Metazoa</taxon>
        <taxon>Ecdysozoa</taxon>
        <taxon>Arthropoda</taxon>
        <taxon>Hexapoda</taxon>
        <taxon>Insecta</taxon>
        <taxon>Pterygota</taxon>
        <taxon>Neoptera</taxon>
        <taxon>Endopterygota</taxon>
        <taxon>Hymenoptera</taxon>
        <taxon>Apocrita</taxon>
        <taxon>Proctotrupomorpha</taxon>
        <taxon>Chalcidoidea</taxon>
        <taxon>Trichogrammatidae</taxon>
        <taxon>Trichogramma</taxon>
    </lineage>
</organism>
<proteinExistence type="inferred from homology"/>
<sequence>MNTMENEILNILEDVGYTGSLLNLENLTRAIQEGAQSTEYTGLVSWLTDQIGSFGVTEETVHVTSSSEDASSFLLEINTFLKEIGCLNTRLTTGITSQLLSTYNDREALIEYLATELMTCKVLDSYKPKDQKFEVIISESVTAKYIREMMVALKFQKPPENITFNLIFKKIMEKIKEILKKVPKELIGNPLFLGELNTDQWNKLNQIYHQLYKEYSIRREMLLKRLDMTISSFTWSERTKPLQEQIYMCFHPKRDAMRIEPYVTCGDLLSTREDLAVIEKTSSASVRKNTKSSVNKVIIGAVPDRGGRSWEQEPPPPEMPPWQKDKVPAPSRGGGRGSRGSQHSVRGSPQGGQHGSYGGFQTGYGGQQHNKGNDQREAQESHHRAYYDSQGSYSSNRNTNQSSFNRHAGFQSGYPENRNQRSNHRNFNNHQGIYQNNQSGQGDHQNYHGHQGNYQSQNNLGNRHSNYGQRGSGRVQGGWNNPRANDQGYQQGNRKY</sequence>
<feature type="compositionally biased region" description="Polar residues" evidence="2">
    <location>
        <begin position="425"/>
        <end position="444"/>
    </location>
</feature>
<evidence type="ECO:0000313" key="3">
    <source>
        <dbReference type="EMBL" id="KAL3388252.1"/>
    </source>
</evidence>
<accession>A0ABD2W562</accession>
<feature type="compositionally biased region" description="Basic and acidic residues" evidence="2">
    <location>
        <begin position="371"/>
        <end position="386"/>
    </location>
</feature>
<protein>
    <recommendedName>
        <fullName evidence="5">Protein FAM98A</fullName>
    </recommendedName>
</protein>
<keyword evidence="4" id="KW-1185">Reference proteome</keyword>
<feature type="compositionally biased region" description="Gly residues" evidence="2">
    <location>
        <begin position="349"/>
        <end position="366"/>
    </location>
</feature>
<evidence type="ECO:0000313" key="4">
    <source>
        <dbReference type="Proteomes" id="UP001627154"/>
    </source>
</evidence>
<comment type="caution">
    <text evidence="3">The sequence shown here is derived from an EMBL/GenBank/DDBJ whole genome shotgun (WGS) entry which is preliminary data.</text>
</comment>
<dbReference type="Proteomes" id="UP001627154">
    <property type="component" value="Unassembled WGS sequence"/>
</dbReference>
<evidence type="ECO:0000256" key="2">
    <source>
        <dbReference type="SAM" id="MobiDB-lite"/>
    </source>
</evidence>
<dbReference type="PANTHER" id="PTHR31353">
    <property type="entry name" value="FAM98"/>
    <property type="match status" value="1"/>
</dbReference>
<feature type="compositionally biased region" description="Low complexity" evidence="2">
    <location>
        <begin position="339"/>
        <end position="348"/>
    </location>
</feature>
<feature type="region of interest" description="Disordered" evidence="2">
    <location>
        <begin position="297"/>
        <end position="496"/>
    </location>
</feature>
<gene>
    <name evidence="3" type="ORF">TKK_016489</name>
</gene>
<feature type="compositionally biased region" description="Polar residues" evidence="2">
    <location>
        <begin position="452"/>
        <end position="469"/>
    </location>
</feature>
<dbReference type="InterPro" id="IPR018797">
    <property type="entry name" value="FAM98"/>
</dbReference>
<evidence type="ECO:0000256" key="1">
    <source>
        <dbReference type="ARBA" id="ARBA00007218"/>
    </source>
</evidence>
<feature type="compositionally biased region" description="Polar residues" evidence="2">
    <location>
        <begin position="478"/>
        <end position="496"/>
    </location>
</feature>
<reference evidence="3 4" key="1">
    <citation type="journal article" date="2024" name="bioRxiv">
        <title>A reference genome for Trichogramma kaykai: A tiny desert-dwelling parasitoid wasp with competing sex-ratio distorters.</title>
        <authorList>
            <person name="Culotta J."/>
            <person name="Lindsey A.R."/>
        </authorList>
    </citation>
    <scope>NUCLEOTIDE SEQUENCE [LARGE SCALE GENOMIC DNA]</scope>
    <source>
        <strain evidence="3 4">KSX58</strain>
    </source>
</reference>
<dbReference type="AlphaFoldDB" id="A0ABD2W562"/>
<feature type="compositionally biased region" description="Polar residues" evidence="2">
    <location>
        <begin position="389"/>
        <end position="405"/>
    </location>
</feature>